<protein>
    <submittedName>
        <fullName evidence="1">Uncharacterized protein</fullName>
    </submittedName>
</protein>
<dbReference type="AlphaFoldDB" id="A0AAN4ZKX5"/>
<dbReference type="Proteomes" id="UP001328107">
    <property type="component" value="Unassembled WGS sequence"/>
</dbReference>
<name>A0AAN4ZKX5_9BILA</name>
<gene>
    <name evidence="1" type="ORF">PMAYCL1PPCAC_11429</name>
</gene>
<evidence type="ECO:0000313" key="2">
    <source>
        <dbReference type="Proteomes" id="UP001328107"/>
    </source>
</evidence>
<reference evidence="2" key="1">
    <citation type="submission" date="2022-10" db="EMBL/GenBank/DDBJ databases">
        <title>Genome assembly of Pristionchus species.</title>
        <authorList>
            <person name="Yoshida K."/>
            <person name="Sommer R.J."/>
        </authorList>
    </citation>
    <scope>NUCLEOTIDE SEQUENCE [LARGE SCALE GENOMIC DNA]</scope>
    <source>
        <strain evidence="2">RS5460</strain>
    </source>
</reference>
<feature type="non-terminal residue" evidence="1">
    <location>
        <position position="1"/>
    </location>
</feature>
<comment type="caution">
    <text evidence="1">The sequence shown here is derived from an EMBL/GenBank/DDBJ whole genome shotgun (WGS) entry which is preliminary data.</text>
</comment>
<proteinExistence type="predicted"/>
<evidence type="ECO:0000313" key="1">
    <source>
        <dbReference type="EMBL" id="GMR41234.1"/>
    </source>
</evidence>
<keyword evidence="2" id="KW-1185">Reference proteome</keyword>
<sequence length="96" mass="10968">SFFSSFSLSLFSFFSFSSFSMKSSSIFFALGPIECRMAVRDSQCILNRYFSIISGIRWASWRALKRMTAVARLRTKQTRETVDATFNLSNVSSSFL</sequence>
<organism evidence="1 2">
    <name type="scientific">Pristionchus mayeri</name>
    <dbReference type="NCBI Taxonomy" id="1317129"/>
    <lineage>
        <taxon>Eukaryota</taxon>
        <taxon>Metazoa</taxon>
        <taxon>Ecdysozoa</taxon>
        <taxon>Nematoda</taxon>
        <taxon>Chromadorea</taxon>
        <taxon>Rhabditida</taxon>
        <taxon>Rhabditina</taxon>
        <taxon>Diplogasteromorpha</taxon>
        <taxon>Diplogasteroidea</taxon>
        <taxon>Neodiplogasteridae</taxon>
        <taxon>Pristionchus</taxon>
    </lineage>
</organism>
<dbReference type="EMBL" id="BTRK01000003">
    <property type="protein sequence ID" value="GMR41234.1"/>
    <property type="molecule type" value="Genomic_DNA"/>
</dbReference>
<accession>A0AAN4ZKX5</accession>